<comment type="caution">
    <text evidence="1">The sequence shown here is derived from an EMBL/GenBank/DDBJ whole genome shotgun (WGS) entry which is preliminary data.</text>
</comment>
<sequence>MKDHNLVDGIEMPLGLGMALAQDVNAMDYFASLPAEKQQEIIGRTHSIQSKQEMHQLVRDMMQGLM</sequence>
<dbReference type="AlphaFoldDB" id="A0A926E379"/>
<organism evidence="1 2">
    <name type="scientific">Fumia xinanensis</name>
    <dbReference type="NCBI Taxonomy" id="2763659"/>
    <lineage>
        <taxon>Bacteria</taxon>
        <taxon>Bacillati</taxon>
        <taxon>Bacillota</taxon>
        <taxon>Clostridia</taxon>
        <taxon>Eubacteriales</taxon>
        <taxon>Oscillospiraceae</taxon>
        <taxon>Fumia</taxon>
    </lineage>
</organism>
<keyword evidence="2" id="KW-1185">Reference proteome</keyword>
<accession>A0A926E379</accession>
<dbReference type="EMBL" id="JACRSV010000002">
    <property type="protein sequence ID" value="MBC8560217.1"/>
    <property type="molecule type" value="Genomic_DNA"/>
</dbReference>
<evidence type="ECO:0000313" key="1">
    <source>
        <dbReference type="EMBL" id="MBC8560217.1"/>
    </source>
</evidence>
<name>A0A926E379_9FIRM</name>
<evidence type="ECO:0000313" key="2">
    <source>
        <dbReference type="Proteomes" id="UP000610760"/>
    </source>
</evidence>
<dbReference type="Proteomes" id="UP000610760">
    <property type="component" value="Unassembled WGS sequence"/>
</dbReference>
<reference evidence="1" key="1">
    <citation type="submission" date="2020-08" db="EMBL/GenBank/DDBJ databases">
        <title>Genome public.</title>
        <authorList>
            <person name="Liu C."/>
            <person name="Sun Q."/>
        </authorList>
    </citation>
    <scope>NUCLEOTIDE SEQUENCE</scope>
    <source>
        <strain evidence="1">NSJ-33</strain>
    </source>
</reference>
<dbReference type="RefSeq" id="WP_249295195.1">
    <property type="nucleotide sequence ID" value="NZ_JACRSV010000002.1"/>
</dbReference>
<proteinExistence type="predicted"/>
<gene>
    <name evidence="1" type="ORF">H8710_09070</name>
</gene>
<protein>
    <submittedName>
        <fullName evidence="1">Uncharacterized protein</fullName>
    </submittedName>
</protein>